<evidence type="ECO:0000256" key="7">
    <source>
        <dbReference type="ARBA" id="ARBA00048220"/>
    </source>
</evidence>
<dbReference type="UniPathway" id="UPA00335"/>
<dbReference type="Gene3D" id="3.30.110.120">
    <property type="match status" value="1"/>
</dbReference>
<evidence type="ECO:0000256" key="1">
    <source>
        <dbReference type="ARBA" id="ARBA00004711"/>
    </source>
</evidence>
<evidence type="ECO:0000256" key="6">
    <source>
        <dbReference type="ARBA" id="ARBA00022833"/>
    </source>
</evidence>
<dbReference type="InterPro" id="IPR011125">
    <property type="entry name" value="Znf_HypF"/>
</dbReference>
<dbReference type="SUPFAM" id="SSF55821">
    <property type="entry name" value="YrdC/RibB"/>
    <property type="match status" value="1"/>
</dbReference>
<dbReference type="GO" id="GO:0008270">
    <property type="term" value="F:zinc ion binding"/>
    <property type="evidence" value="ECO:0007669"/>
    <property type="project" value="UniProtKB-KW"/>
</dbReference>
<dbReference type="Pfam" id="PF22521">
    <property type="entry name" value="HypF_C_2"/>
    <property type="match status" value="1"/>
</dbReference>
<protein>
    <recommendedName>
        <fullName evidence="8">Carbamoyltransferase</fullName>
        <ecNumber evidence="8">6.2.-.-</ecNumber>
    </recommendedName>
</protein>
<dbReference type="InterPro" id="IPR041440">
    <property type="entry name" value="HypF_C"/>
</dbReference>
<evidence type="ECO:0000313" key="12">
    <source>
        <dbReference type="EMBL" id="RFT16517.1"/>
    </source>
</evidence>
<keyword evidence="5" id="KW-0863">Zinc-finger</keyword>
<evidence type="ECO:0000256" key="5">
    <source>
        <dbReference type="ARBA" id="ARBA00022771"/>
    </source>
</evidence>
<evidence type="ECO:0000256" key="3">
    <source>
        <dbReference type="ARBA" id="ARBA00022598"/>
    </source>
</evidence>
<dbReference type="PROSITE" id="PS00150">
    <property type="entry name" value="ACYLPHOSPHATASE_1"/>
    <property type="match status" value="1"/>
</dbReference>
<dbReference type="GO" id="GO:0051604">
    <property type="term" value="P:protein maturation"/>
    <property type="evidence" value="ECO:0007669"/>
    <property type="project" value="TreeGrafter"/>
</dbReference>
<dbReference type="GO" id="GO:0003725">
    <property type="term" value="F:double-stranded RNA binding"/>
    <property type="evidence" value="ECO:0007669"/>
    <property type="project" value="InterPro"/>
</dbReference>
<evidence type="ECO:0000256" key="9">
    <source>
        <dbReference type="PROSITE-ProRule" id="PRU00520"/>
    </source>
</evidence>
<comment type="similarity">
    <text evidence="2 8">Belongs to the carbamoyltransferase HypF family.</text>
</comment>
<comment type="caution">
    <text evidence="12">The sequence shown here is derived from an EMBL/GenBank/DDBJ whole genome shotgun (WGS) entry which is preliminary data.</text>
</comment>
<feature type="active site" evidence="9">
    <location>
        <position position="20"/>
    </location>
</feature>
<dbReference type="InterPro" id="IPR051060">
    <property type="entry name" value="Carbamoyltrans_HypF-like"/>
</dbReference>
<comment type="catalytic activity">
    <reaction evidence="9">
        <text>an acyl phosphate + H2O = a carboxylate + phosphate + H(+)</text>
        <dbReference type="Rhea" id="RHEA:14965"/>
        <dbReference type="ChEBI" id="CHEBI:15377"/>
        <dbReference type="ChEBI" id="CHEBI:15378"/>
        <dbReference type="ChEBI" id="CHEBI:29067"/>
        <dbReference type="ChEBI" id="CHEBI:43474"/>
        <dbReference type="ChEBI" id="CHEBI:59918"/>
        <dbReference type="EC" id="3.6.1.7"/>
    </reaction>
</comment>
<feature type="domain" description="Acylphosphatase-like" evidence="10">
    <location>
        <begin position="5"/>
        <end position="91"/>
    </location>
</feature>
<dbReference type="Gene3D" id="3.90.870.50">
    <property type="match status" value="1"/>
</dbReference>
<dbReference type="SUPFAM" id="SSF53067">
    <property type="entry name" value="Actin-like ATPase domain"/>
    <property type="match status" value="1"/>
</dbReference>
<comment type="pathway">
    <text evidence="1">Protein modification; [NiFe] hydrogenase maturation.</text>
</comment>
<dbReference type="PROSITE" id="PS51163">
    <property type="entry name" value="YRDC"/>
    <property type="match status" value="1"/>
</dbReference>
<keyword evidence="6" id="KW-0862">Zinc</keyword>
<evidence type="ECO:0000256" key="2">
    <source>
        <dbReference type="ARBA" id="ARBA00008097"/>
    </source>
</evidence>
<dbReference type="AlphaFoldDB" id="A0A3E2BPE6"/>
<dbReference type="EMBL" id="QUAH01000003">
    <property type="protein sequence ID" value="RFT16517.1"/>
    <property type="molecule type" value="Genomic_DNA"/>
</dbReference>
<dbReference type="GO" id="GO:0003998">
    <property type="term" value="F:acylphosphatase activity"/>
    <property type="evidence" value="ECO:0007669"/>
    <property type="project" value="UniProtKB-EC"/>
</dbReference>
<dbReference type="NCBIfam" id="TIGR00143">
    <property type="entry name" value="hypF"/>
    <property type="match status" value="1"/>
</dbReference>
<evidence type="ECO:0000256" key="8">
    <source>
        <dbReference type="PIRNR" id="PIRNR006256"/>
    </source>
</evidence>
<proteinExistence type="inferred from homology"/>
<dbReference type="InterPro" id="IPR036046">
    <property type="entry name" value="Acylphosphatase-like_dom_sf"/>
</dbReference>
<evidence type="ECO:0000256" key="4">
    <source>
        <dbReference type="ARBA" id="ARBA00022723"/>
    </source>
</evidence>
<dbReference type="Pfam" id="PF01300">
    <property type="entry name" value="Sua5_yciO_yrdC"/>
    <property type="match status" value="1"/>
</dbReference>
<dbReference type="Proteomes" id="UP000257323">
    <property type="component" value="Unassembled WGS sequence"/>
</dbReference>
<dbReference type="SUPFAM" id="SSF54975">
    <property type="entry name" value="Acylphosphatase/BLUF domain-like"/>
    <property type="match status" value="1"/>
</dbReference>
<dbReference type="Pfam" id="PF00708">
    <property type="entry name" value="Acylphosphatase"/>
    <property type="match status" value="1"/>
</dbReference>
<feature type="domain" description="YrdC-like" evidence="11">
    <location>
        <begin position="199"/>
        <end position="377"/>
    </location>
</feature>
<dbReference type="InterPro" id="IPR001792">
    <property type="entry name" value="Acylphosphatase-like_dom"/>
</dbReference>
<dbReference type="InterPro" id="IPR017968">
    <property type="entry name" value="Acylphosphatase_CS"/>
</dbReference>
<sequence length="758" mass="86400">MIRKAFRVIVRGTVQGVGFRPFIYRLASRLGYSGFVRNIGEGVEIYLEKEDGQLEEFLESLKNEAPPLARIEGVDYQPVEPLGRSGFEIDRSSQEKSFVFISPDIATCQDCLQEIEDPEERRYRYPFTNCTNCGPRYTIVRQLPYDRRQTTMSGFRMCRDCRREYQDPLDRRYHAQPIACPRCGPELSLLEARTGRKLTGGLEQAVRLIRQGKVLAVKGLGGFHLVCLATDQKAIKRLRQIKRRQTKPLALMARDLKTVRKYAQLNPDEKSWLTSPARPIVLLKKKRELPGIAPFIDTVGIMLPYTPLHHLLLKDLPLIVATSSNRKDAPIIKDDSLVSPGLCDYILTHNREIAMRADDSVIKVVNGKPVFLRRARGFVPFPQAVPESLQNPVQILAVGGELKNTISIYKNGYIITSQFLGDLDDYENFRYFEETLNHLKKLFSFRPELVVSDLHPDFWSTRYARNLKIPHLQVQHHFAHSLAPLIEHQLPPGEKFLGVSWDGFGYGDDGQAWGGEFLLADYDGYERYAHFDYVPLPGGDVAAREPWRMALSHLYRAFGENFPCLRPLASIPESRLRPVRLMIERKINSPLTSSAGRLFDAVAYICGLAPARVEYEAEAPSRLEAAASRVRSKRNQGYSFSVRRDSRPYRVDFSQTIDELVLDLKKKVRPELAAWKFHLTLVQLILEMAVLARKEHGLNRVVLTGGVFLNRLLTEQTERVLMKNGFEVLRPVFYSPGDESLSLGQIAYALNRVKKGEL</sequence>
<reference evidence="12 13" key="1">
    <citation type="submission" date="2018-08" db="EMBL/GenBank/DDBJ databases">
        <title>Genome analysis of the thermophilic bacterium of the candidate phylum Aminicenantes from deep subsurface aquifer revealed its physiology and ecological role.</title>
        <authorList>
            <person name="Kadnikov V.V."/>
            <person name="Mardanov A.V."/>
            <person name="Beletsky A.V."/>
            <person name="Karnachuk O.V."/>
            <person name="Ravin N.V."/>
        </authorList>
    </citation>
    <scope>NUCLEOTIDE SEQUENCE [LARGE SCALE GENOMIC DNA]</scope>
    <source>
        <strain evidence="12">BY38</strain>
    </source>
</reference>
<dbReference type="Pfam" id="PF07503">
    <property type="entry name" value="zf-HYPF"/>
    <property type="match status" value="2"/>
</dbReference>
<dbReference type="InterPro" id="IPR004421">
    <property type="entry name" value="Carbamoyltransferase_HypF"/>
</dbReference>
<keyword evidence="9" id="KW-0378">Hydrolase</keyword>
<accession>A0A3E2BPE6</accession>
<dbReference type="Gene3D" id="3.30.420.360">
    <property type="match status" value="1"/>
</dbReference>
<comment type="catalytic activity">
    <reaction evidence="7">
        <text>C-terminal L-cysteinyl-[HypE protein] + carbamoyl phosphate + ATP + H2O = C-terminal S-carboxamide-L-cysteinyl-[HypE protein] + AMP + phosphate + diphosphate + H(+)</text>
        <dbReference type="Rhea" id="RHEA:55636"/>
        <dbReference type="Rhea" id="RHEA-COMP:14247"/>
        <dbReference type="Rhea" id="RHEA-COMP:14392"/>
        <dbReference type="ChEBI" id="CHEBI:15377"/>
        <dbReference type="ChEBI" id="CHEBI:15378"/>
        <dbReference type="ChEBI" id="CHEBI:30616"/>
        <dbReference type="ChEBI" id="CHEBI:33019"/>
        <dbReference type="ChEBI" id="CHEBI:43474"/>
        <dbReference type="ChEBI" id="CHEBI:58228"/>
        <dbReference type="ChEBI" id="CHEBI:76913"/>
        <dbReference type="ChEBI" id="CHEBI:139126"/>
        <dbReference type="ChEBI" id="CHEBI:456215"/>
    </reaction>
</comment>
<evidence type="ECO:0000313" key="13">
    <source>
        <dbReference type="Proteomes" id="UP000257323"/>
    </source>
</evidence>
<dbReference type="PANTHER" id="PTHR42959">
    <property type="entry name" value="CARBAMOYLTRANSFERASE"/>
    <property type="match status" value="1"/>
</dbReference>
<feature type="active site" evidence="9">
    <location>
        <position position="38"/>
    </location>
</feature>
<dbReference type="GO" id="GO:0016743">
    <property type="term" value="F:carboxyl- or carbamoyltransferase activity"/>
    <property type="evidence" value="ECO:0007669"/>
    <property type="project" value="UniProtKB-UniRule"/>
</dbReference>
<dbReference type="InterPro" id="IPR043129">
    <property type="entry name" value="ATPase_NBD"/>
</dbReference>
<dbReference type="GO" id="GO:0016874">
    <property type="term" value="F:ligase activity"/>
    <property type="evidence" value="ECO:0007669"/>
    <property type="project" value="UniProtKB-UniRule"/>
</dbReference>
<keyword evidence="4" id="KW-0479">Metal-binding</keyword>
<dbReference type="Pfam" id="PF17788">
    <property type="entry name" value="HypF_C"/>
    <property type="match status" value="1"/>
</dbReference>
<organism evidence="12 13">
    <name type="scientific">Candidatus Saccharicenans subterraneus</name>
    <dbReference type="NCBI Taxonomy" id="2508984"/>
    <lineage>
        <taxon>Bacteria</taxon>
        <taxon>Candidatus Aminicenantota</taxon>
        <taxon>Candidatus Aminicenantia</taxon>
        <taxon>Candidatus Aminicenantales</taxon>
        <taxon>Candidatus Saccharicenantaceae</taxon>
        <taxon>Candidatus Saccharicenans</taxon>
    </lineage>
</organism>
<dbReference type="Gene3D" id="3.30.420.40">
    <property type="match status" value="1"/>
</dbReference>
<evidence type="ECO:0000259" key="11">
    <source>
        <dbReference type="PROSITE" id="PS51163"/>
    </source>
</evidence>
<dbReference type="EC" id="6.2.-.-" evidence="8"/>
<dbReference type="InterPro" id="IPR006070">
    <property type="entry name" value="Sua5-like_dom"/>
</dbReference>
<dbReference type="PIRSF" id="PIRSF006256">
    <property type="entry name" value="CMPcnvr_hdrg_mat"/>
    <property type="match status" value="1"/>
</dbReference>
<keyword evidence="3" id="KW-0436">Ligase</keyword>
<dbReference type="PANTHER" id="PTHR42959:SF1">
    <property type="entry name" value="CARBAMOYLTRANSFERASE HYPF"/>
    <property type="match status" value="1"/>
</dbReference>
<dbReference type="InterPro" id="IPR017945">
    <property type="entry name" value="DHBP_synth_RibB-like_a/b_dom"/>
</dbReference>
<name>A0A3E2BPE6_9BACT</name>
<dbReference type="PROSITE" id="PS51160">
    <property type="entry name" value="ACYLPHOSPHATASE_3"/>
    <property type="match status" value="1"/>
</dbReference>
<evidence type="ECO:0000259" key="10">
    <source>
        <dbReference type="PROSITE" id="PS51160"/>
    </source>
</evidence>
<gene>
    <name evidence="12" type="ORF">OP8BY_1695</name>
</gene>
<dbReference type="InterPro" id="IPR055128">
    <property type="entry name" value="HypF_C_2"/>
</dbReference>